<gene>
    <name evidence="3" type="ORF">SAMN05216223_10315</name>
</gene>
<feature type="region of interest" description="Disordered" evidence="1">
    <location>
        <begin position="62"/>
        <end position="99"/>
    </location>
</feature>
<evidence type="ECO:0000313" key="3">
    <source>
        <dbReference type="EMBL" id="SEG04013.1"/>
    </source>
</evidence>
<dbReference type="Proteomes" id="UP000236754">
    <property type="component" value="Unassembled WGS sequence"/>
</dbReference>
<keyword evidence="2" id="KW-0812">Transmembrane</keyword>
<dbReference type="AlphaFoldDB" id="A0A1H5WXH7"/>
<name>A0A1H5WXH7_9ACTN</name>
<evidence type="ECO:0000313" key="4">
    <source>
        <dbReference type="Proteomes" id="UP000236754"/>
    </source>
</evidence>
<protein>
    <submittedName>
        <fullName evidence="3">Uncharacterized protein</fullName>
    </submittedName>
</protein>
<feature type="transmembrane region" description="Helical" evidence="2">
    <location>
        <begin position="33"/>
        <end position="53"/>
    </location>
</feature>
<keyword evidence="4" id="KW-1185">Reference proteome</keyword>
<organism evidence="3 4">
    <name type="scientific">Actinacidiphila yanglinensis</name>
    <dbReference type="NCBI Taxonomy" id="310779"/>
    <lineage>
        <taxon>Bacteria</taxon>
        <taxon>Bacillati</taxon>
        <taxon>Actinomycetota</taxon>
        <taxon>Actinomycetes</taxon>
        <taxon>Kitasatosporales</taxon>
        <taxon>Streptomycetaceae</taxon>
        <taxon>Actinacidiphila</taxon>
    </lineage>
</organism>
<evidence type="ECO:0000256" key="2">
    <source>
        <dbReference type="SAM" id="Phobius"/>
    </source>
</evidence>
<sequence>MVLALVGGALWWLAVLRLGLPPGASGSPVDGLHAVFVAGGWSLGLIPIHAVPVRRREATRRRVGTAAPVAATPGIGGDQPAAGEDGGPGIGPRWHRGHQ</sequence>
<keyword evidence="2" id="KW-0472">Membrane</keyword>
<dbReference type="EMBL" id="FNVU01000003">
    <property type="protein sequence ID" value="SEG04013.1"/>
    <property type="molecule type" value="Genomic_DNA"/>
</dbReference>
<evidence type="ECO:0000256" key="1">
    <source>
        <dbReference type="SAM" id="MobiDB-lite"/>
    </source>
</evidence>
<reference evidence="3 4" key="1">
    <citation type="submission" date="2016-10" db="EMBL/GenBank/DDBJ databases">
        <authorList>
            <person name="de Groot N.N."/>
        </authorList>
    </citation>
    <scope>NUCLEOTIDE SEQUENCE [LARGE SCALE GENOMIC DNA]</scope>
    <source>
        <strain evidence="3 4">CGMCC 4.2023</strain>
    </source>
</reference>
<keyword evidence="2" id="KW-1133">Transmembrane helix</keyword>
<accession>A0A1H5WXH7</accession>
<proteinExistence type="predicted"/>